<evidence type="ECO:0000256" key="6">
    <source>
        <dbReference type="SAM" id="Phobius"/>
    </source>
</evidence>
<organism evidence="7 8">
    <name type="scientific">Micromonas commoda (strain RCC299 / NOUM17 / CCMP2709)</name>
    <name type="common">Picoplanktonic green alga</name>
    <dbReference type="NCBI Taxonomy" id="296587"/>
    <lineage>
        <taxon>Eukaryota</taxon>
        <taxon>Viridiplantae</taxon>
        <taxon>Chlorophyta</taxon>
        <taxon>Mamiellophyceae</taxon>
        <taxon>Mamiellales</taxon>
        <taxon>Mamiellaceae</taxon>
        <taxon>Micromonas</taxon>
    </lineage>
</organism>
<geneLocation type="mitochondrion" evidence="7"/>
<evidence type="ECO:0008006" key="9">
    <source>
        <dbReference type="Google" id="ProtNLM"/>
    </source>
</evidence>
<feature type="transmembrane region" description="Helical" evidence="6">
    <location>
        <begin position="23"/>
        <end position="50"/>
    </location>
</feature>
<feature type="transmembrane region" description="Helical" evidence="6">
    <location>
        <begin position="70"/>
        <end position="98"/>
    </location>
</feature>
<keyword evidence="4 6" id="KW-1133">Transmembrane helix</keyword>
<dbReference type="Proteomes" id="UP000002009">
    <property type="component" value="Mitochondrion MT"/>
</dbReference>
<name>C1KRH4_MICCC</name>
<dbReference type="OMA" id="CICIASM"/>
<feature type="transmembrane region" description="Helical" evidence="6">
    <location>
        <begin position="157"/>
        <end position="180"/>
    </location>
</feature>
<reference evidence="7 8" key="2">
    <citation type="submission" date="2009-04" db="EMBL/GenBank/DDBJ databases">
        <title>Green evolution and dynamic adaptations revealed by genomes of the marine picoeukaryotes Micromonas.</title>
        <authorList>
            <person name="Worden A.Z."/>
            <person name="Lee J.-H."/>
            <person name="Mock T."/>
            <person name="Rouze P."/>
            <person name="Simmons M.P."/>
            <person name="Aerts A.L."/>
            <person name="Allen A.E."/>
            <person name="Cuvelier M.L."/>
            <person name="Derelle E."/>
            <person name="Everett M.V."/>
            <person name="Foulon E."/>
            <person name="Grimwood J."/>
            <person name="Gundlach H."/>
            <person name="Henrissat B."/>
            <person name="Napoli C."/>
            <person name="McDonald S.M."/>
            <person name="Schnitzler Parker M."/>
            <person name="Rombauts S."/>
            <person name="Salamov A."/>
            <person name="Von Dassow P."/>
            <person name="Badger J.H."/>
            <person name="Coutinho P.M."/>
            <person name="Demir E."/>
            <person name="Dubchak I."/>
            <person name="Gentemann C."/>
            <person name="Eikrem W."/>
            <person name="Gready J.E."/>
            <person name="John U."/>
            <person name="Lanier W."/>
            <person name="Lindquist E.A."/>
            <person name="Lucas S."/>
            <person name="Mayer K.F.X."/>
            <person name="Moreau H."/>
            <person name="Not F."/>
            <person name="Otillar R."/>
            <person name="Panaud O."/>
            <person name="Pangilinan J."/>
            <person name="Paulsen I."/>
            <person name="Piegu B."/>
            <person name="Poliakov A."/>
            <person name="Robbens S."/>
            <person name="Schmutz J."/>
            <person name="Toulza E."/>
            <person name="Wyss T."/>
            <person name="Zelensky A."/>
            <person name="Zhou K."/>
            <person name="Armbrust E.V."/>
            <person name="Bhattacharya D."/>
            <person name="Goodenough U.W."/>
            <person name="Van de Peer Y."/>
            <person name="Grigoriev I.V."/>
        </authorList>
    </citation>
    <scope>NUCLEOTIDE SEQUENCE [LARGE SCALE GENOMIC DNA]</scope>
    <source>
        <strain evidence="8">RCC299 / NOUM17</strain>
    </source>
</reference>
<dbReference type="EMBL" id="FJ859351">
    <property type="protein sequence ID" value="ACO55606.1"/>
    <property type="molecule type" value="Genomic_DNA"/>
</dbReference>
<accession>C1KRH4</accession>
<dbReference type="PANTHER" id="PTHR30371:SF0">
    <property type="entry name" value="SEC-INDEPENDENT PROTEIN TRANSLOCASE PROTEIN TATC, CHLOROPLASTIC-RELATED"/>
    <property type="match status" value="1"/>
</dbReference>
<keyword evidence="3 6" id="KW-0812">Transmembrane</keyword>
<evidence type="ECO:0000256" key="3">
    <source>
        <dbReference type="ARBA" id="ARBA00022692"/>
    </source>
</evidence>
<dbReference type="GO" id="GO:0065002">
    <property type="term" value="P:intracellular protein transmembrane transport"/>
    <property type="evidence" value="ECO:0007669"/>
    <property type="project" value="TreeGrafter"/>
</dbReference>
<evidence type="ECO:0000256" key="5">
    <source>
        <dbReference type="ARBA" id="ARBA00023136"/>
    </source>
</evidence>
<proteinExistence type="inferred from homology"/>
<dbReference type="PRINTS" id="PR01840">
    <property type="entry name" value="TATCFAMILY"/>
</dbReference>
<reference evidence="7 8" key="1">
    <citation type="submission" date="2009-03" db="EMBL/GenBank/DDBJ databases">
        <authorList>
            <consortium name="Micromonas genome consortium"/>
            <person name="Robbens S."/>
            <person name="Rombauts S."/>
            <person name="Lucas S."/>
            <person name="Glavina del Rio T."/>
            <person name="Tice H."/>
            <person name="Bruce D."/>
            <person name="Pitluck S."/>
            <person name="Van de Peer Y."/>
            <person name="Zhou K."/>
            <person name="Grimwood J."/>
            <person name="Grigoriev I.V."/>
            <person name="Cuvelier M.L."/>
            <person name="Worden A.Z."/>
        </authorList>
    </citation>
    <scope>NUCLEOTIDE SEQUENCE [LARGE SCALE GENOMIC DNA]</scope>
    <source>
        <strain evidence="8">RCC299 / NOUM17</strain>
    </source>
</reference>
<dbReference type="GeneID" id="7804366"/>
<dbReference type="STRING" id="296587.C1KRH4"/>
<evidence type="ECO:0000256" key="4">
    <source>
        <dbReference type="ARBA" id="ARBA00022989"/>
    </source>
</evidence>
<evidence type="ECO:0000256" key="2">
    <source>
        <dbReference type="ARBA" id="ARBA00008882"/>
    </source>
</evidence>
<dbReference type="AlphaFoldDB" id="C1KRH4"/>
<dbReference type="InParanoid" id="C1KRH4"/>
<gene>
    <name evidence="7" type="primary">mtt2</name>
    <name evidence="7" type="ORF">MicpuN_mit54</name>
</gene>
<dbReference type="RefSeq" id="YP_002860142.1">
    <property type="nucleotide sequence ID" value="NC_012643.1"/>
</dbReference>
<comment type="subcellular location">
    <subcellularLocation>
        <location evidence="1">Membrane</location>
        <topology evidence="1">Multi-pass membrane protein</topology>
    </subcellularLocation>
</comment>
<protein>
    <recommendedName>
        <fullName evidence="9">SecY-independent transporter protein</fullName>
    </recommendedName>
</protein>
<dbReference type="GO" id="GO:0033281">
    <property type="term" value="C:TAT protein transport complex"/>
    <property type="evidence" value="ECO:0007669"/>
    <property type="project" value="TreeGrafter"/>
</dbReference>
<evidence type="ECO:0000313" key="8">
    <source>
        <dbReference type="Proteomes" id="UP000002009"/>
    </source>
</evidence>
<keyword evidence="7" id="KW-0496">Mitochondrion</keyword>
<feature type="transmembrane region" description="Helical" evidence="6">
    <location>
        <begin position="110"/>
        <end position="137"/>
    </location>
</feature>
<keyword evidence="5 6" id="KW-0472">Membrane</keyword>
<comment type="similarity">
    <text evidence="2">Belongs to the TatC family.</text>
</comment>
<dbReference type="Pfam" id="PF00902">
    <property type="entry name" value="TatC"/>
    <property type="match status" value="1"/>
</dbReference>
<dbReference type="InterPro" id="IPR002033">
    <property type="entry name" value="TatC"/>
</dbReference>
<feature type="transmembrane region" description="Helical" evidence="6">
    <location>
        <begin position="225"/>
        <end position="246"/>
    </location>
</feature>
<dbReference type="GO" id="GO:0043953">
    <property type="term" value="P:protein transport by the Tat complex"/>
    <property type="evidence" value="ECO:0007669"/>
    <property type="project" value="TreeGrafter"/>
</dbReference>
<dbReference type="GO" id="GO:0009977">
    <property type="term" value="F:proton motive force dependent protein transmembrane transporter activity"/>
    <property type="evidence" value="ECO:0007669"/>
    <property type="project" value="TreeGrafter"/>
</dbReference>
<dbReference type="PANTHER" id="PTHR30371">
    <property type="entry name" value="SEC-INDEPENDENT PROTEIN TRANSLOCASE PROTEIN TATC"/>
    <property type="match status" value="1"/>
</dbReference>
<evidence type="ECO:0000313" key="7">
    <source>
        <dbReference type="EMBL" id="ACO55606.1"/>
    </source>
</evidence>
<feature type="transmembrane region" description="Helical" evidence="6">
    <location>
        <begin position="201"/>
        <end position="219"/>
    </location>
</feature>
<dbReference type="KEGG" id="mis:MicpuN_mit54"/>
<sequence length="254" mass="29696">MQKQNMIITPIQQFMQELFWKSIYTCLSLAFCFCICFSYADVFLFHYAAVCFKVLPNIIPSFLTLDVTEALQSMILISIYICSMCLFPIIYYFILTFILPSCFETEIQYIYILSIGSILSSILAYVVTMHLLVPNVIHFFLYLDTNMAPTWHHVPRLIHYISFIITFSIAMQIVSQLPWISLILYKIWPFPIQVFNTIRKYIHVGALCISAFLCPPDLYLQLYLWVVFVVCIEIMYVCICIASMYVKRLTKGND</sequence>
<keyword evidence="8" id="KW-1185">Reference proteome</keyword>
<evidence type="ECO:0000256" key="1">
    <source>
        <dbReference type="ARBA" id="ARBA00004141"/>
    </source>
</evidence>